<keyword evidence="11" id="KW-0902">Two-component regulatory system</keyword>
<dbReference type="InterPro" id="IPR025201">
    <property type="entry name" value="KdpD_TM"/>
</dbReference>
<dbReference type="InterPro" id="IPR036097">
    <property type="entry name" value="HisK_dim/P_sf"/>
</dbReference>
<dbReference type="PRINTS" id="PR00344">
    <property type="entry name" value="BCTRLSENSOR"/>
</dbReference>
<dbReference type="Gene3D" id="1.10.287.130">
    <property type="match status" value="1"/>
</dbReference>
<sequence>MKGEKIKIGRQYAVSIISVVLLSSVCFLLKEYIDYQIVALLLLLMVSILSIVYDIIPVTIAAVLSAFILNIFFIDPILHYKINNAENALLFFIYLLMALVSAILTNRIRKQEKKIREKEEKEKTIKLYNTLLNSLSHELRTPISTIIGAIDMLKEHDVLISPDYKSVLLTEMEIASMRLNRQVENLLNMNRLETGNLRLKKDWCDVNELIFLVIQKFPDLKTHQIIFKPEEEFPLFKIDAGLMEQVLYGLVHNAVLYTAPGTIIGIELREDKEHLEIIIWDNGIGFPEDKKEKVFEKFYRLPHSKTGGTGLGLSIAKGFVEAHNGTIFLQNLPQGGAHFTIRIPSEVSYLKNLKNE</sequence>
<organism evidence="15 16">
    <name type="scientific">Paenimyroides ceti</name>
    <dbReference type="NCBI Taxonomy" id="395087"/>
    <lineage>
        <taxon>Bacteria</taxon>
        <taxon>Pseudomonadati</taxon>
        <taxon>Bacteroidota</taxon>
        <taxon>Flavobacteriia</taxon>
        <taxon>Flavobacteriales</taxon>
        <taxon>Flavobacteriaceae</taxon>
        <taxon>Paenimyroides</taxon>
    </lineage>
</organism>
<accession>A0ABT8CQU9</accession>
<dbReference type="InterPro" id="IPR038318">
    <property type="entry name" value="KdpD_sf"/>
</dbReference>
<dbReference type="CDD" id="cd00082">
    <property type="entry name" value="HisKA"/>
    <property type="match status" value="1"/>
</dbReference>
<evidence type="ECO:0000256" key="6">
    <source>
        <dbReference type="ARBA" id="ARBA00022692"/>
    </source>
</evidence>
<dbReference type="SMART" id="SM00388">
    <property type="entry name" value="HisKA"/>
    <property type="match status" value="1"/>
</dbReference>
<keyword evidence="15" id="KW-0378">Hydrolase</keyword>
<proteinExistence type="predicted"/>
<dbReference type="SUPFAM" id="SSF55874">
    <property type="entry name" value="ATPase domain of HSP90 chaperone/DNA topoisomerase II/histidine kinase"/>
    <property type="match status" value="1"/>
</dbReference>
<gene>
    <name evidence="15" type="ORF">QW060_06995</name>
</gene>
<dbReference type="InterPro" id="IPR003594">
    <property type="entry name" value="HATPase_dom"/>
</dbReference>
<dbReference type="PANTHER" id="PTHR45569">
    <property type="entry name" value="SENSOR PROTEIN KDPD"/>
    <property type="match status" value="1"/>
</dbReference>
<dbReference type="Pfam" id="PF13493">
    <property type="entry name" value="DUF4118"/>
    <property type="match status" value="1"/>
</dbReference>
<feature type="transmembrane region" description="Helical" evidence="13">
    <location>
        <begin position="12"/>
        <end position="29"/>
    </location>
</feature>
<dbReference type="InterPro" id="IPR052023">
    <property type="entry name" value="Histidine_kinase_KdpD"/>
</dbReference>
<dbReference type="InterPro" id="IPR003661">
    <property type="entry name" value="HisK_dim/P_dom"/>
</dbReference>
<dbReference type="InterPro" id="IPR005467">
    <property type="entry name" value="His_kinase_dom"/>
</dbReference>
<dbReference type="CDD" id="cd00075">
    <property type="entry name" value="HATPase"/>
    <property type="match status" value="1"/>
</dbReference>
<evidence type="ECO:0000256" key="3">
    <source>
        <dbReference type="ARBA" id="ARBA00012438"/>
    </source>
</evidence>
<dbReference type="Gene3D" id="3.30.565.10">
    <property type="entry name" value="Histidine kinase-like ATPase, C-terminal domain"/>
    <property type="match status" value="1"/>
</dbReference>
<keyword evidence="7" id="KW-0547">Nucleotide-binding</keyword>
<dbReference type="GO" id="GO:0005524">
    <property type="term" value="F:ATP binding"/>
    <property type="evidence" value="ECO:0007669"/>
    <property type="project" value="UniProtKB-KW"/>
</dbReference>
<keyword evidence="12 13" id="KW-0472">Membrane</keyword>
<dbReference type="Pfam" id="PF02518">
    <property type="entry name" value="HATPase_c"/>
    <property type="match status" value="1"/>
</dbReference>
<comment type="caution">
    <text evidence="15">The sequence shown here is derived from an EMBL/GenBank/DDBJ whole genome shotgun (WGS) entry which is preliminary data.</text>
</comment>
<keyword evidence="10 13" id="KW-1133">Transmembrane helix</keyword>
<dbReference type="InterPro" id="IPR004358">
    <property type="entry name" value="Sig_transdc_His_kin-like_C"/>
</dbReference>
<evidence type="ECO:0000256" key="10">
    <source>
        <dbReference type="ARBA" id="ARBA00022989"/>
    </source>
</evidence>
<keyword evidence="9 15" id="KW-0067">ATP-binding</keyword>
<evidence type="ECO:0000259" key="14">
    <source>
        <dbReference type="PROSITE" id="PS50109"/>
    </source>
</evidence>
<evidence type="ECO:0000256" key="5">
    <source>
        <dbReference type="ARBA" id="ARBA00022679"/>
    </source>
</evidence>
<evidence type="ECO:0000256" key="13">
    <source>
        <dbReference type="SAM" id="Phobius"/>
    </source>
</evidence>
<keyword evidence="6 13" id="KW-0812">Transmembrane</keyword>
<feature type="domain" description="Histidine kinase" evidence="14">
    <location>
        <begin position="134"/>
        <end position="347"/>
    </location>
</feature>
<evidence type="ECO:0000256" key="7">
    <source>
        <dbReference type="ARBA" id="ARBA00022741"/>
    </source>
</evidence>
<keyword evidence="16" id="KW-1185">Reference proteome</keyword>
<evidence type="ECO:0000256" key="8">
    <source>
        <dbReference type="ARBA" id="ARBA00022777"/>
    </source>
</evidence>
<name>A0ABT8CQU9_9FLAO</name>
<dbReference type="EC" id="2.7.13.3" evidence="3"/>
<evidence type="ECO:0000256" key="12">
    <source>
        <dbReference type="ARBA" id="ARBA00023136"/>
    </source>
</evidence>
<evidence type="ECO:0000256" key="2">
    <source>
        <dbReference type="ARBA" id="ARBA00004141"/>
    </source>
</evidence>
<evidence type="ECO:0000313" key="15">
    <source>
        <dbReference type="EMBL" id="MDN3706877.1"/>
    </source>
</evidence>
<protein>
    <recommendedName>
        <fullName evidence="3">histidine kinase</fullName>
        <ecNumber evidence="3">2.7.13.3</ecNumber>
    </recommendedName>
</protein>
<dbReference type="SUPFAM" id="SSF47384">
    <property type="entry name" value="Homodimeric domain of signal transducing histidine kinase"/>
    <property type="match status" value="1"/>
</dbReference>
<dbReference type="Gene3D" id="1.20.120.620">
    <property type="entry name" value="Backbone structure of the membrane domain of e. Coli histidine kinase receptor kdpd"/>
    <property type="match status" value="1"/>
</dbReference>
<dbReference type="RefSeq" id="WP_290362928.1">
    <property type="nucleotide sequence ID" value="NZ_JAUFQU010000001.1"/>
</dbReference>
<feature type="transmembrane region" description="Helical" evidence="13">
    <location>
        <begin position="88"/>
        <end position="108"/>
    </location>
</feature>
<comment type="catalytic activity">
    <reaction evidence="1">
        <text>ATP + protein L-histidine = ADP + protein N-phospho-L-histidine.</text>
        <dbReference type="EC" id="2.7.13.3"/>
    </reaction>
</comment>
<dbReference type="GO" id="GO:0016787">
    <property type="term" value="F:hydrolase activity"/>
    <property type="evidence" value="ECO:0007669"/>
    <property type="project" value="UniProtKB-KW"/>
</dbReference>
<dbReference type="InterPro" id="IPR036890">
    <property type="entry name" value="HATPase_C_sf"/>
</dbReference>
<evidence type="ECO:0000256" key="11">
    <source>
        <dbReference type="ARBA" id="ARBA00023012"/>
    </source>
</evidence>
<reference evidence="16" key="1">
    <citation type="journal article" date="2019" name="Int. J. Syst. Evol. Microbiol.">
        <title>The Global Catalogue of Microorganisms (GCM) 10K type strain sequencing project: providing services to taxonomists for standard genome sequencing and annotation.</title>
        <authorList>
            <consortium name="The Broad Institute Genomics Platform"/>
            <consortium name="The Broad Institute Genome Sequencing Center for Infectious Disease"/>
            <person name="Wu L."/>
            <person name="Ma J."/>
        </authorList>
    </citation>
    <scope>NUCLEOTIDE SEQUENCE [LARGE SCALE GENOMIC DNA]</scope>
    <source>
        <strain evidence="16">CECT 7184</strain>
    </source>
</reference>
<dbReference type="PANTHER" id="PTHR45569:SF1">
    <property type="entry name" value="SENSOR PROTEIN KDPD"/>
    <property type="match status" value="1"/>
</dbReference>
<dbReference type="SMART" id="SM00387">
    <property type="entry name" value="HATPase_c"/>
    <property type="match status" value="1"/>
</dbReference>
<dbReference type="EMBL" id="JAUFQU010000001">
    <property type="protein sequence ID" value="MDN3706877.1"/>
    <property type="molecule type" value="Genomic_DNA"/>
</dbReference>
<comment type="subcellular location">
    <subcellularLocation>
        <location evidence="2">Membrane</location>
        <topology evidence="2">Multi-pass membrane protein</topology>
    </subcellularLocation>
</comment>
<dbReference type="Pfam" id="PF00512">
    <property type="entry name" value="HisKA"/>
    <property type="match status" value="1"/>
</dbReference>
<keyword evidence="8" id="KW-0418">Kinase</keyword>
<feature type="transmembrane region" description="Helical" evidence="13">
    <location>
        <begin position="60"/>
        <end position="82"/>
    </location>
</feature>
<evidence type="ECO:0000256" key="1">
    <source>
        <dbReference type="ARBA" id="ARBA00000085"/>
    </source>
</evidence>
<feature type="transmembrane region" description="Helical" evidence="13">
    <location>
        <begin position="35"/>
        <end position="53"/>
    </location>
</feature>
<evidence type="ECO:0000256" key="4">
    <source>
        <dbReference type="ARBA" id="ARBA00022553"/>
    </source>
</evidence>
<dbReference type="PROSITE" id="PS50109">
    <property type="entry name" value="HIS_KIN"/>
    <property type="match status" value="1"/>
</dbReference>
<evidence type="ECO:0000256" key="9">
    <source>
        <dbReference type="ARBA" id="ARBA00022840"/>
    </source>
</evidence>
<keyword evidence="4" id="KW-0597">Phosphoprotein</keyword>
<dbReference type="Proteomes" id="UP001242368">
    <property type="component" value="Unassembled WGS sequence"/>
</dbReference>
<evidence type="ECO:0000313" key="16">
    <source>
        <dbReference type="Proteomes" id="UP001242368"/>
    </source>
</evidence>
<keyword evidence="5" id="KW-0808">Transferase</keyword>